<evidence type="ECO:0000313" key="2">
    <source>
        <dbReference type="Proteomes" id="UP000268313"/>
    </source>
</evidence>
<accession>A0A3A8JIQ7</accession>
<reference evidence="2" key="1">
    <citation type="submission" date="2018-09" db="EMBL/GenBank/DDBJ databases">
        <authorList>
            <person name="Livingstone P.G."/>
            <person name="Whitworth D.E."/>
        </authorList>
    </citation>
    <scope>NUCLEOTIDE SEQUENCE [LARGE SCALE GENOMIC DNA]</scope>
    <source>
        <strain evidence="2">CA043D</strain>
    </source>
</reference>
<organism evidence="1 2">
    <name type="scientific">Corallococcus carmarthensis</name>
    <dbReference type="NCBI Taxonomy" id="2316728"/>
    <lineage>
        <taxon>Bacteria</taxon>
        <taxon>Pseudomonadati</taxon>
        <taxon>Myxococcota</taxon>
        <taxon>Myxococcia</taxon>
        <taxon>Myxococcales</taxon>
        <taxon>Cystobacterineae</taxon>
        <taxon>Myxococcaceae</taxon>
        <taxon>Corallococcus</taxon>
    </lineage>
</organism>
<dbReference type="OrthoDB" id="5494930at2"/>
<dbReference type="RefSeq" id="WP_120607716.1">
    <property type="nucleotide sequence ID" value="NZ_RAWE01000275.1"/>
</dbReference>
<dbReference type="AlphaFoldDB" id="A0A3A8JIQ7"/>
<dbReference type="EMBL" id="RAWE01000275">
    <property type="protein sequence ID" value="RKG95225.1"/>
    <property type="molecule type" value="Genomic_DNA"/>
</dbReference>
<protein>
    <submittedName>
        <fullName evidence="1">Uncharacterized protein</fullName>
    </submittedName>
</protein>
<evidence type="ECO:0000313" key="1">
    <source>
        <dbReference type="EMBL" id="RKG95225.1"/>
    </source>
</evidence>
<proteinExistence type="predicted"/>
<dbReference type="Proteomes" id="UP000268313">
    <property type="component" value="Unassembled WGS sequence"/>
</dbReference>
<name>A0A3A8JIQ7_9BACT</name>
<sequence length="334" mass="35935">MASKVQSLQTQLSCFQPFEWAPPATVNVGLIASQVTSVVGLSDSIGGVGVKLELVNNQYPTQYVNVVEDRSAAGAGWQTSYIIQDWPGGVGNIVFNQAAGNSTAGQWGYTNLYAFSGSTINALDWNPLVSDHLHEAGTSFSPCYSTGYVFDDGQSNITGALVNTAAGSVVRWTNAYSFRARVNQSWPQWSAEQALYLKKNVASMGDLRIYLRKGSTVHGPIRPVNRFTIPEATCVQNNGSACNTVPYDYAVLVWNILGVDVGIAIPDLSDGVSLNMEETTYCSNANDLTCGNINFHAWKRLPSANILAGSVRTVARDYVIGTLPQLAALGYTIQ</sequence>
<comment type="caution">
    <text evidence="1">The sequence shown here is derived from an EMBL/GenBank/DDBJ whole genome shotgun (WGS) entry which is preliminary data.</text>
</comment>
<keyword evidence="2" id="KW-1185">Reference proteome</keyword>
<gene>
    <name evidence="1" type="ORF">D7X32_39660</name>
</gene>